<dbReference type="SUPFAM" id="SSF53756">
    <property type="entry name" value="UDP-Glycosyltransferase/glycogen phosphorylase"/>
    <property type="match status" value="1"/>
</dbReference>
<dbReference type="InterPro" id="IPR051612">
    <property type="entry name" value="Teichoic_Acid_Biosynth"/>
</dbReference>
<sequence length="647" mass="76088">MKITCRDHTFLIENLPHQSLQLAIHEQLIPLQKIETAFVLSIDTLLDIFKKKNHPVKFVDESGTPISFKHLSEPLIIAPNSYIKQGKHSYFIFIDQDNELSLIYNKKPSIMNFYDQDILFEGITRQDDVLLLKFSFHSKYFEVKQPHCFIKIRHQEQKIALPINRFSVTPVDARRFKTEVEAVIEPKLVEQLLGDRYNYDAFNANIYDLMFGFTIREMPISGFTPRIRHFKNHPELLNDEHWLSLNEQYDVLVRPYSTVSERLAMRLIPVPVETVEYYADPQPLLGLDPNKKTIICFEYPDKAQDNGMIFFKYLVDQHQKRFNIFYIISRSSPDLKNLVGYENHIVFYKSPENIEVVQAADILCHTHSSSYALPFATYHTEALMQTKQKLFLQHGVIGSKDVSHIYGKKMPHPFTDLFVVSSEREKQLIARDYGFHPDEIIVTGLARFDHLITERSRWLKRYKNRKKLLIMPTWRPKLDTYSDEQFMESDYYQEFQALITDERLKSLVMDNKAEVSFYLHRNFQKFSHLFHSDFVDVISQDAFTVKELLENHHVLITDYSSVGLDFSLMHKKVIYYRPPVLVGEDNAGESTDLLPGDVIETRDALMESLHESKMPKKFKRHLSHIYAFDDTKASKRIFEAMQHHFQL</sequence>
<dbReference type="PANTHER" id="PTHR37316:SF3">
    <property type="entry name" value="TEICHOIC ACID GLYCEROL-PHOSPHATE TRANSFERASE"/>
    <property type="match status" value="1"/>
</dbReference>
<protein>
    <submittedName>
        <fullName evidence="1">CDP-glycerol glycerophosphotransferase family protein</fullName>
    </submittedName>
</protein>
<proteinExistence type="predicted"/>
<dbReference type="Gene3D" id="3.40.50.12580">
    <property type="match status" value="1"/>
</dbReference>
<evidence type="ECO:0000313" key="2">
    <source>
        <dbReference type="Proteomes" id="UP000679498"/>
    </source>
</evidence>
<reference evidence="1 2" key="1">
    <citation type="submission" date="2021-05" db="EMBL/GenBank/DDBJ databases">
        <title>Biocontrol using Exiguobacterium acetylicum SI17 against litchi downy blight caused by Peronophythora litchii.</title>
        <authorList>
            <person name="Zheng L."/>
        </authorList>
    </citation>
    <scope>NUCLEOTIDE SEQUENCE [LARGE SCALE GENOMIC DNA]</scope>
    <source>
        <strain evidence="1 2">SI17</strain>
    </source>
</reference>
<evidence type="ECO:0000313" key="1">
    <source>
        <dbReference type="EMBL" id="QWB31395.1"/>
    </source>
</evidence>
<dbReference type="Proteomes" id="UP000679498">
    <property type="component" value="Chromosome"/>
</dbReference>
<dbReference type="RefSeq" id="WP_069940492.1">
    <property type="nucleotide sequence ID" value="NZ_CP075897.1"/>
</dbReference>
<dbReference type="InterPro" id="IPR007554">
    <property type="entry name" value="Glycerophosphate_synth"/>
</dbReference>
<keyword evidence="2" id="KW-1185">Reference proteome</keyword>
<dbReference type="Pfam" id="PF04464">
    <property type="entry name" value="Glyphos_transf"/>
    <property type="match status" value="1"/>
</dbReference>
<dbReference type="EMBL" id="CP075897">
    <property type="protein sequence ID" value="QWB31395.1"/>
    <property type="molecule type" value="Genomic_DNA"/>
</dbReference>
<dbReference type="GeneID" id="88811425"/>
<name>A0ABX8GEC3_EXIAC</name>
<organism evidence="1 2">
    <name type="scientific">Exiguobacterium acetylicum</name>
    <name type="common">Brevibacterium acetylicum</name>
    <dbReference type="NCBI Taxonomy" id="41170"/>
    <lineage>
        <taxon>Bacteria</taxon>
        <taxon>Bacillati</taxon>
        <taxon>Bacillota</taxon>
        <taxon>Bacilli</taxon>
        <taxon>Bacillales</taxon>
        <taxon>Bacillales Family XII. Incertae Sedis</taxon>
        <taxon>Exiguobacterium</taxon>
    </lineage>
</organism>
<accession>A0ABX8GEC3</accession>
<dbReference type="PANTHER" id="PTHR37316">
    <property type="entry name" value="TEICHOIC ACID GLYCEROL-PHOSPHATE PRIMASE"/>
    <property type="match status" value="1"/>
</dbReference>
<dbReference type="InterPro" id="IPR043148">
    <property type="entry name" value="TagF_C"/>
</dbReference>
<gene>
    <name evidence="1" type="ORF">KKI46_07045</name>
</gene>